<dbReference type="InterPro" id="IPR007110">
    <property type="entry name" value="Ig-like_dom"/>
</dbReference>
<sequence>MGGPKTSILVMLLILGTSQACPSCNHVCPRRRKIGCNNPYRICQQSVDCNVTGLNCSNQELSSCLRDEDDVLLLTGHHDSNGTLNLLPSLPMLDRLTLSGGYVKAIKNGTFENFSSLRLLSLNGNSIQVVGIWFEGLEVMERLYMSRNKIGDIERGALRPLKKLQVLDLSCNRIRSIEAWYFEGLSSLSELNLNHNEISRVAANAFNLASRGARLYLSYNMLRTLSPGWLQSLPTKAIVHLDSNLLPTIRKETLDALRGKLGYVWNNPFRCTCALNSLKTAGATILERTDNLYCSYPPHLSGKKVSQVSGEDMPCPPPVAEVSRADNGTTLLCQVYWEQQPDISWVGPEGNNINASSNTSGNGITTHLEHDVTPEGHTLSFGTDCSSQHAGSSTLNFMVKSTYKLHLSQEAFLEWTEGAYRCVITYPVGNFSISMGLSLTNPKANDSRSLTSDDEEEGVISTTEKMLEEYFILPPRQHLQHPCLLNLIYTGVITVIVSLLVSVLVGCLIRIKRPKDPNNLATRELPPLPLNRLSSQVSLHHYEVISDEAASSLPAGEKKLSNHQRRSRHTGFFNNPQYGYGNAAKRRSKHTEVFYNPQYGQGNRKRRWSTPVLATYNGSVAASKKYPLTSNTCSAMPSTVSEKHD</sequence>
<evidence type="ECO:0000256" key="2">
    <source>
        <dbReference type="ARBA" id="ARBA00022614"/>
    </source>
</evidence>
<keyword evidence="14" id="KW-1185">Reference proteome</keyword>
<dbReference type="Pfam" id="PF01463">
    <property type="entry name" value="LRRCT"/>
    <property type="match status" value="1"/>
</dbReference>
<dbReference type="GO" id="GO:0038023">
    <property type="term" value="F:signaling receptor activity"/>
    <property type="evidence" value="ECO:0007669"/>
    <property type="project" value="TreeGrafter"/>
</dbReference>
<evidence type="ECO:0000256" key="3">
    <source>
        <dbReference type="ARBA" id="ARBA00022692"/>
    </source>
</evidence>
<evidence type="ECO:0000256" key="10">
    <source>
        <dbReference type="SAM" id="Phobius"/>
    </source>
</evidence>
<dbReference type="SMART" id="SM00369">
    <property type="entry name" value="LRR_TYP"/>
    <property type="match status" value="6"/>
</dbReference>
<keyword evidence="5" id="KW-0677">Repeat</keyword>
<accession>A0A8J9W181</accession>
<dbReference type="PROSITE" id="PS51450">
    <property type="entry name" value="LRR"/>
    <property type="match status" value="1"/>
</dbReference>
<keyword evidence="2" id="KW-0433">Leucine-rich repeat</keyword>
<evidence type="ECO:0000256" key="11">
    <source>
        <dbReference type="SAM" id="SignalP"/>
    </source>
</evidence>
<keyword evidence="4 11" id="KW-0732">Signal</keyword>
<dbReference type="SMART" id="SM00082">
    <property type="entry name" value="LRRCT"/>
    <property type="match status" value="1"/>
</dbReference>
<feature type="domain" description="Ig-like" evidence="12">
    <location>
        <begin position="317"/>
        <end position="440"/>
    </location>
</feature>
<proteinExistence type="predicted"/>
<reference evidence="13" key="1">
    <citation type="submission" date="2022-01" db="EMBL/GenBank/DDBJ databases">
        <authorList>
            <person name="Braso-Vives M."/>
        </authorList>
    </citation>
    <scope>NUCLEOTIDE SEQUENCE</scope>
</reference>
<dbReference type="PANTHER" id="PTHR24365">
    <property type="entry name" value="TOLL-LIKE RECEPTOR"/>
    <property type="match status" value="1"/>
</dbReference>
<evidence type="ECO:0000256" key="6">
    <source>
        <dbReference type="ARBA" id="ARBA00022989"/>
    </source>
</evidence>
<organism evidence="13 14">
    <name type="scientific">Branchiostoma lanceolatum</name>
    <name type="common">Common lancelet</name>
    <name type="synonym">Amphioxus lanceolatum</name>
    <dbReference type="NCBI Taxonomy" id="7740"/>
    <lineage>
        <taxon>Eukaryota</taxon>
        <taxon>Metazoa</taxon>
        <taxon>Chordata</taxon>
        <taxon>Cephalochordata</taxon>
        <taxon>Leptocardii</taxon>
        <taxon>Amphioxiformes</taxon>
        <taxon>Branchiostomatidae</taxon>
        <taxon>Branchiostoma</taxon>
    </lineage>
</organism>
<dbReference type="Proteomes" id="UP000838412">
    <property type="component" value="Chromosome 1"/>
</dbReference>
<protein>
    <submittedName>
        <fullName evidence="13">LRFN1 protein</fullName>
    </submittedName>
</protein>
<keyword evidence="8" id="KW-0325">Glycoprotein</keyword>
<keyword evidence="6 10" id="KW-1133">Transmembrane helix</keyword>
<evidence type="ECO:0000313" key="14">
    <source>
        <dbReference type="Proteomes" id="UP000838412"/>
    </source>
</evidence>
<evidence type="ECO:0000256" key="5">
    <source>
        <dbReference type="ARBA" id="ARBA00022737"/>
    </source>
</evidence>
<dbReference type="GO" id="GO:0007165">
    <property type="term" value="P:signal transduction"/>
    <property type="evidence" value="ECO:0007669"/>
    <property type="project" value="TreeGrafter"/>
</dbReference>
<evidence type="ECO:0000256" key="7">
    <source>
        <dbReference type="ARBA" id="ARBA00023136"/>
    </source>
</evidence>
<dbReference type="InterPro" id="IPR001611">
    <property type="entry name" value="Leu-rich_rpt"/>
</dbReference>
<dbReference type="OrthoDB" id="6343311at2759"/>
<keyword evidence="3 10" id="KW-0812">Transmembrane</keyword>
<dbReference type="Gene3D" id="3.80.10.10">
    <property type="entry name" value="Ribonuclease Inhibitor"/>
    <property type="match status" value="1"/>
</dbReference>
<dbReference type="PROSITE" id="PS50835">
    <property type="entry name" value="IG_LIKE"/>
    <property type="match status" value="1"/>
</dbReference>
<dbReference type="Pfam" id="PF13855">
    <property type="entry name" value="LRR_8"/>
    <property type="match status" value="2"/>
</dbReference>
<feature type="signal peptide" evidence="11">
    <location>
        <begin position="1"/>
        <end position="20"/>
    </location>
</feature>
<evidence type="ECO:0000256" key="1">
    <source>
        <dbReference type="ARBA" id="ARBA00004167"/>
    </source>
</evidence>
<feature type="region of interest" description="Disordered" evidence="9">
    <location>
        <begin position="562"/>
        <end position="581"/>
    </location>
</feature>
<feature type="chain" id="PRO_5035442648" evidence="11">
    <location>
        <begin position="21"/>
        <end position="645"/>
    </location>
</feature>
<evidence type="ECO:0000313" key="13">
    <source>
        <dbReference type="EMBL" id="CAH1225171.1"/>
    </source>
</evidence>
<dbReference type="PANTHER" id="PTHR24365:SF541">
    <property type="entry name" value="PROTEIN TOLL-RELATED"/>
    <property type="match status" value="1"/>
</dbReference>
<dbReference type="GO" id="GO:0005886">
    <property type="term" value="C:plasma membrane"/>
    <property type="evidence" value="ECO:0007669"/>
    <property type="project" value="TreeGrafter"/>
</dbReference>
<dbReference type="InterPro" id="IPR003591">
    <property type="entry name" value="Leu-rich_rpt_typical-subtyp"/>
</dbReference>
<dbReference type="EMBL" id="OV696686">
    <property type="protein sequence ID" value="CAH1225171.1"/>
    <property type="molecule type" value="Genomic_DNA"/>
</dbReference>
<feature type="transmembrane region" description="Helical" evidence="10">
    <location>
        <begin position="487"/>
        <end position="509"/>
    </location>
</feature>
<dbReference type="SUPFAM" id="SSF52058">
    <property type="entry name" value="L domain-like"/>
    <property type="match status" value="1"/>
</dbReference>
<gene>
    <name evidence="13" type="primary">LRFN1</name>
    <name evidence="13" type="ORF">BLAG_LOCUS123</name>
</gene>
<dbReference type="InterPro" id="IPR000483">
    <property type="entry name" value="Cys-rich_flank_reg_C"/>
</dbReference>
<dbReference type="AlphaFoldDB" id="A0A8J9W181"/>
<evidence type="ECO:0000259" key="12">
    <source>
        <dbReference type="PROSITE" id="PS50835"/>
    </source>
</evidence>
<evidence type="ECO:0000256" key="4">
    <source>
        <dbReference type="ARBA" id="ARBA00022729"/>
    </source>
</evidence>
<dbReference type="PROSITE" id="PS51257">
    <property type="entry name" value="PROKAR_LIPOPROTEIN"/>
    <property type="match status" value="1"/>
</dbReference>
<name>A0A8J9W181_BRALA</name>
<evidence type="ECO:0000256" key="9">
    <source>
        <dbReference type="SAM" id="MobiDB-lite"/>
    </source>
</evidence>
<evidence type="ECO:0000256" key="8">
    <source>
        <dbReference type="ARBA" id="ARBA00023180"/>
    </source>
</evidence>
<comment type="subcellular location">
    <subcellularLocation>
        <location evidence="1">Membrane</location>
        <topology evidence="1">Single-pass membrane protein</topology>
    </subcellularLocation>
</comment>
<dbReference type="InterPro" id="IPR032675">
    <property type="entry name" value="LRR_dom_sf"/>
</dbReference>
<keyword evidence="7 10" id="KW-0472">Membrane</keyword>